<protein>
    <submittedName>
        <fullName evidence="2">Uncharacterized protein</fullName>
    </submittedName>
</protein>
<evidence type="ECO:0000256" key="1">
    <source>
        <dbReference type="SAM" id="MobiDB-lite"/>
    </source>
</evidence>
<dbReference type="Proteomes" id="UP001396334">
    <property type="component" value="Unassembled WGS sequence"/>
</dbReference>
<comment type="caution">
    <text evidence="2">The sequence shown here is derived from an EMBL/GenBank/DDBJ whole genome shotgun (WGS) entry which is preliminary data.</text>
</comment>
<keyword evidence="3" id="KW-1185">Reference proteome</keyword>
<name>A0ABR2S264_9ROSI</name>
<evidence type="ECO:0000313" key="3">
    <source>
        <dbReference type="Proteomes" id="UP001396334"/>
    </source>
</evidence>
<reference evidence="2 3" key="1">
    <citation type="journal article" date="2024" name="G3 (Bethesda)">
        <title>Genome assembly of Hibiscus sabdariffa L. provides insights into metabolisms of medicinal natural products.</title>
        <authorList>
            <person name="Kim T."/>
        </authorList>
    </citation>
    <scope>NUCLEOTIDE SEQUENCE [LARGE SCALE GENOMIC DNA]</scope>
    <source>
        <strain evidence="2">TK-2024</strain>
        <tissue evidence="2">Old leaves</tissue>
    </source>
</reference>
<gene>
    <name evidence="2" type="ORF">V6N11_053856</name>
</gene>
<sequence>MMEPAARSLHQVLEQATRETSELITAPEAERQEKVPQPVLVIPCRVQAGTCPLELVSDARDLRIELEMEMEMASFGCRFGKHALKEYLDMPE</sequence>
<proteinExistence type="predicted"/>
<feature type="region of interest" description="Disordered" evidence="1">
    <location>
        <begin position="1"/>
        <end position="32"/>
    </location>
</feature>
<organism evidence="2 3">
    <name type="scientific">Hibiscus sabdariffa</name>
    <name type="common">roselle</name>
    <dbReference type="NCBI Taxonomy" id="183260"/>
    <lineage>
        <taxon>Eukaryota</taxon>
        <taxon>Viridiplantae</taxon>
        <taxon>Streptophyta</taxon>
        <taxon>Embryophyta</taxon>
        <taxon>Tracheophyta</taxon>
        <taxon>Spermatophyta</taxon>
        <taxon>Magnoliopsida</taxon>
        <taxon>eudicotyledons</taxon>
        <taxon>Gunneridae</taxon>
        <taxon>Pentapetalae</taxon>
        <taxon>rosids</taxon>
        <taxon>malvids</taxon>
        <taxon>Malvales</taxon>
        <taxon>Malvaceae</taxon>
        <taxon>Malvoideae</taxon>
        <taxon>Hibiscus</taxon>
    </lineage>
</organism>
<accession>A0ABR2S264</accession>
<dbReference type="EMBL" id="JBBPBN010000017">
    <property type="protein sequence ID" value="KAK9019331.1"/>
    <property type="molecule type" value="Genomic_DNA"/>
</dbReference>
<evidence type="ECO:0000313" key="2">
    <source>
        <dbReference type="EMBL" id="KAK9019331.1"/>
    </source>
</evidence>